<evidence type="ECO:0000256" key="7">
    <source>
        <dbReference type="PROSITE-ProRule" id="PRU01360"/>
    </source>
</evidence>
<dbReference type="PROSITE" id="PS52016">
    <property type="entry name" value="TONB_DEPENDENT_REC_3"/>
    <property type="match status" value="1"/>
</dbReference>
<dbReference type="InterPro" id="IPR008969">
    <property type="entry name" value="CarboxyPept-like_regulatory"/>
</dbReference>
<dbReference type="InterPro" id="IPR039426">
    <property type="entry name" value="TonB-dep_rcpt-like"/>
</dbReference>
<organism evidence="10 11">
    <name type="scientific">Mesonia phycicola</name>
    <dbReference type="NCBI Taxonomy" id="579105"/>
    <lineage>
        <taxon>Bacteria</taxon>
        <taxon>Pseudomonadati</taxon>
        <taxon>Bacteroidota</taxon>
        <taxon>Flavobacteriia</taxon>
        <taxon>Flavobacteriales</taxon>
        <taxon>Flavobacteriaceae</taxon>
        <taxon>Mesonia</taxon>
    </lineage>
</organism>
<dbReference type="Gene3D" id="2.60.40.1120">
    <property type="entry name" value="Carboxypeptidase-like, regulatory domain"/>
    <property type="match status" value="1"/>
</dbReference>
<comment type="subcellular location">
    <subcellularLocation>
        <location evidence="1 7">Cell outer membrane</location>
        <topology evidence="1 7">Multi-pass membrane protein</topology>
    </subcellularLocation>
</comment>
<protein>
    <submittedName>
        <fullName evidence="10">TonB-linked outer membrane protein, SusC/RagA family</fullName>
    </submittedName>
</protein>
<evidence type="ECO:0000313" key="11">
    <source>
        <dbReference type="Proteomes" id="UP000184225"/>
    </source>
</evidence>
<reference evidence="10 11" key="1">
    <citation type="submission" date="2016-11" db="EMBL/GenBank/DDBJ databases">
        <authorList>
            <person name="Jaros S."/>
            <person name="Januszkiewicz K."/>
            <person name="Wedrychowicz H."/>
        </authorList>
    </citation>
    <scope>NUCLEOTIDE SEQUENCE [LARGE SCALE GENOMIC DNA]</scope>
    <source>
        <strain evidence="10 11">DSM 21425</strain>
    </source>
</reference>
<evidence type="ECO:0000259" key="9">
    <source>
        <dbReference type="Pfam" id="PF07715"/>
    </source>
</evidence>
<dbReference type="Pfam" id="PF07715">
    <property type="entry name" value="Plug"/>
    <property type="match status" value="1"/>
</dbReference>
<gene>
    <name evidence="10" type="ORF">SAMN04488096_101516</name>
</gene>
<dbReference type="Pfam" id="PF13715">
    <property type="entry name" value="CarbopepD_reg_2"/>
    <property type="match status" value="1"/>
</dbReference>
<dbReference type="OrthoDB" id="9768177at2"/>
<evidence type="ECO:0000256" key="4">
    <source>
        <dbReference type="ARBA" id="ARBA00022692"/>
    </source>
</evidence>
<feature type="domain" description="TonB-dependent receptor plug" evidence="9">
    <location>
        <begin position="114"/>
        <end position="222"/>
    </location>
</feature>
<dbReference type="RefSeq" id="WP_073147895.1">
    <property type="nucleotide sequence ID" value="NZ_FQYY01000001.1"/>
</dbReference>
<evidence type="ECO:0000256" key="3">
    <source>
        <dbReference type="ARBA" id="ARBA00022452"/>
    </source>
</evidence>
<dbReference type="InterPro" id="IPR023996">
    <property type="entry name" value="TonB-dep_OMP_SusC/RagA"/>
</dbReference>
<sequence length="1023" mass="111950">MRTKFSGILTLLLAFVVQVTFAQEKTVSGTVTDDEGLPLPGVNVIIEGSSSGTQSDFDGNYSISTEVGQKITFSYVGFEPQSITVGSSNTYNITFKQASELDEVIVTAYKTTTKRKSSAAVTTISAESLEDRPNASLVQSIQGQVAGLNISTSSGQPGANSVVILRGVGSINGNVEPLFILDGVPVDEDNFRSINPNDIASVSVLKDASATSIYGNRGANGVIIITTKSGKFNDKMTIRYSAQYGVSELQDLNIDLMNSREKLYFQKSLGQGTGAGLSDAEIDALASSTNTYWQDVFFRTGTTNSQNLSISSGSENTTNLTSLGYFKQEGTYIASDLQRFSFRNKFTGKSSDNKFHYTANINANFSQSNFDDGEGSRSIYFNPYMAALQSLPFLSPYDSDGNTTTTGGIAYGDITGITADLAPYVLLNSAALNTNRDEEIKVIGSLSADYSFAKGWMVKNTFGVDYTSVSNNEILHPNSILGPFQANASADFGGLERNSIYRDARFTNTFNVGYNTTIDKHSIGVNAYTEYIKSHYWSIGYEQRGLDPKSVGTGAAFVDGNISEVLDDGTEITPYVPTLSKTNLETGLFSYFATVTYDYDDKYGFDASIRRDASSRFIDENKWGTFYSVSGRWNIDQESFMENTAFNLLKLRASYGTAGNDRILGGYYSGLNLTQNLYTFTDSYNSSSAYVPSVIANTTLQWETTAQFNVGIDYALWNNKLSGNLDVYEKKTTDLFQSSPISLINGTGDIDSNIGSMRNRGVEAFVKYNIFQNEDWSFSVSANASYNKNEILELAGADENGVIFEGGATALGEGEAFGSFYTVEYAGVNPANGNPLFVDANGDLTETLQDADRKFSDKSIYPVWSGGFGAQVSYKSFYLSNQWVWFADIYRNNLDLADLESNSNITDRNSAASLLNAWTQPGDITSIPRMNGQYSGVDYLNTSDRYVEDVSYLRLRNIQLGYTFTPEILKNTPFSNVNIYVQGENLLTFSKWQGWDPDGGFAQTASSAYPTPKIYTFGLNVKF</sequence>
<keyword evidence="2 7" id="KW-0813">Transport</keyword>
<dbReference type="InterPro" id="IPR012910">
    <property type="entry name" value="Plug_dom"/>
</dbReference>
<dbReference type="Gene3D" id="2.40.170.20">
    <property type="entry name" value="TonB-dependent receptor, beta-barrel domain"/>
    <property type="match status" value="1"/>
</dbReference>
<comment type="similarity">
    <text evidence="7">Belongs to the TonB-dependent receptor family.</text>
</comment>
<dbReference type="STRING" id="579105.SAMN04488096_101516"/>
<accession>A0A1M6AYZ8</accession>
<dbReference type="SUPFAM" id="SSF56935">
    <property type="entry name" value="Porins"/>
    <property type="match status" value="1"/>
</dbReference>
<dbReference type="InterPro" id="IPR023997">
    <property type="entry name" value="TonB-dep_OMP_SusC/RagA_CS"/>
</dbReference>
<keyword evidence="5 7" id="KW-0472">Membrane</keyword>
<evidence type="ECO:0000256" key="8">
    <source>
        <dbReference type="SAM" id="SignalP"/>
    </source>
</evidence>
<dbReference type="SUPFAM" id="SSF49464">
    <property type="entry name" value="Carboxypeptidase regulatory domain-like"/>
    <property type="match status" value="1"/>
</dbReference>
<evidence type="ECO:0000256" key="2">
    <source>
        <dbReference type="ARBA" id="ARBA00022448"/>
    </source>
</evidence>
<dbReference type="GO" id="GO:0009279">
    <property type="term" value="C:cell outer membrane"/>
    <property type="evidence" value="ECO:0007669"/>
    <property type="project" value="UniProtKB-SubCell"/>
</dbReference>
<dbReference type="InterPro" id="IPR036942">
    <property type="entry name" value="Beta-barrel_TonB_sf"/>
</dbReference>
<dbReference type="Proteomes" id="UP000184225">
    <property type="component" value="Unassembled WGS sequence"/>
</dbReference>
<dbReference type="NCBIfam" id="TIGR04057">
    <property type="entry name" value="SusC_RagA_signa"/>
    <property type="match status" value="1"/>
</dbReference>
<dbReference type="InterPro" id="IPR037066">
    <property type="entry name" value="Plug_dom_sf"/>
</dbReference>
<keyword evidence="3 7" id="KW-1134">Transmembrane beta strand</keyword>
<name>A0A1M6AYZ8_9FLAO</name>
<evidence type="ECO:0000313" key="10">
    <source>
        <dbReference type="EMBL" id="SHI41686.1"/>
    </source>
</evidence>
<evidence type="ECO:0000256" key="5">
    <source>
        <dbReference type="ARBA" id="ARBA00023136"/>
    </source>
</evidence>
<proteinExistence type="inferred from homology"/>
<keyword evidence="11" id="KW-1185">Reference proteome</keyword>
<dbReference type="NCBIfam" id="TIGR04056">
    <property type="entry name" value="OMP_RagA_SusC"/>
    <property type="match status" value="1"/>
</dbReference>
<dbReference type="EMBL" id="FQYY01000001">
    <property type="protein sequence ID" value="SHI41686.1"/>
    <property type="molecule type" value="Genomic_DNA"/>
</dbReference>
<dbReference type="Gene3D" id="2.170.130.10">
    <property type="entry name" value="TonB-dependent receptor, plug domain"/>
    <property type="match status" value="1"/>
</dbReference>
<keyword evidence="8" id="KW-0732">Signal</keyword>
<evidence type="ECO:0000256" key="6">
    <source>
        <dbReference type="ARBA" id="ARBA00023237"/>
    </source>
</evidence>
<feature type="signal peptide" evidence="8">
    <location>
        <begin position="1"/>
        <end position="22"/>
    </location>
</feature>
<keyword evidence="4 7" id="KW-0812">Transmembrane</keyword>
<dbReference type="AlphaFoldDB" id="A0A1M6AYZ8"/>
<keyword evidence="6 7" id="KW-0998">Cell outer membrane</keyword>
<evidence type="ECO:0000256" key="1">
    <source>
        <dbReference type="ARBA" id="ARBA00004571"/>
    </source>
</evidence>
<feature type="chain" id="PRO_5012906522" evidence="8">
    <location>
        <begin position="23"/>
        <end position="1023"/>
    </location>
</feature>